<proteinExistence type="predicted"/>
<dbReference type="SUPFAM" id="SSF101898">
    <property type="entry name" value="NHL repeat"/>
    <property type="match status" value="1"/>
</dbReference>
<evidence type="ECO:0000259" key="2">
    <source>
        <dbReference type="Pfam" id="PF13449"/>
    </source>
</evidence>
<evidence type="ECO:0000313" key="4">
    <source>
        <dbReference type="Proteomes" id="UP000244904"/>
    </source>
</evidence>
<name>A0A2R8AUC7_9RHOB</name>
<reference evidence="4" key="1">
    <citation type="submission" date="2018-03" db="EMBL/GenBank/DDBJ databases">
        <authorList>
            <person name="Rodrigo-Torres L."/>
            <person name="Arahal R. D."/>
            <person name="Lucena T."/>
        </authorList>
    </citation>
    <scope>NUCLEOTIDE SEQUENCE [LARGE SCALE GENOMIC DNA]</scope>
    <source>
        <strain evidence="4">CECT 8871</strain>
    </source>
</reference>
<organism evidence="3 4">
    <name type="scientific">Pseudoprimorskyibacter insulae</name>
    <dbReference type="NCBI Taxonomy" id="1695997"/>
    <lineage>
        <taxon>Bacteria</taxon>
        <taxon>Pseudomonadati</taxon>
        <taxon>Pseudomonadota</taxon>
        <taxon>Alphaproteobacteria</taxon>
        <taxon>Rhodobacterales</taxon>
        <taxon>Paracoccaceae</taxon>
        <taxon>Pseudoprimorskyibacter</taxon>
    </lineage>
</organism>
<evidence type="ECO:0000256" key="1">
    <source>
        <dbReference type="SAM" id="SignalP"/>
    </source>
</evidence>
<gene>
    <name evidence="3" type="ORF">PRI8871_01448</name>
</gene>
<dbReference type="OrthoDB" id="9798693at2"/>
<evidence type="ECO:0000313" key="3">
    <source>
        <dbReference type="EMBL" id="SPF79651.1"/>
    </source>
</evidence>
<feature type="signal peptide" evidence="1">
    <location>
        <begin position="1"/>
        <end position="23"/>
    </location>
</feature>
<dbReference type="AlphaFoldDB" id="A0A2R8AUC7"/>
<dbReference type="PIRSF" id="PIRSF031900">
    <property type="entry name" value="UCP031900"/>
    <property type="match status" value="1"/>
</dbReference>
<keyword evidence="1" id="KW-0732">Signal</keyword>
<dbReference type="Proteomes" id="UP000244904">
    <property type="component" value="Unassembled WGS sequence"/>
</dbReference>
<dbReference type="RefSeq" id="WP_108885503.1">
    <property type="nucleotide sequence ID" value="NZ_OMOJ01000002.1"/>
</dbReference>
<feature type="chain" id="PRO_5015359456" description="Phytase-like domain-containing protein" evidence="1">
    <location>
        <begin position="24"/>
        <end position="297"/>
    </location>
</feature>
<dbReference type="Pfam" id="PF13449">
    <property type="entry name" value="Phytase-like"/>
    <property type="match status" value="1"/>
</dbReference>
<feature type="domain" description="Phytase-like" evidence="2">
    <location>
        <begin position="44"/>
        <end position="282"/>
    </location>
</feature>
<dbReference type="EMBL" id="OMOJ01000002">
    <property type="protein sequence ID" value="SPF79651.1"/>
    <property type="molecule type" value="Genomic_DNA"/>
</dbReference>
<accession>A0A2R8AUC7</accession>
<keyword evidence="4" id="KW-1185">Reference proteome</keyword>
<dbReference type="InterPro" id="IPR027372">
    <property type="entry name" value="Phytase-like_dom"/>
</dbReference>
<dbReference type="InterPro" id="IPR014567">
    <property type="entry name" value="UCP031900"/>
</dbReference>
<sequence>MRIRPVLALSAGLAAVLALIGHADEGGLAQLDSQYTWRDPDPGHGGFSGLEVADDGVSFVTIGDRGIYVEGRLMRGQNGKITGVVSDPIQPLRGPDGNLISPDSQKDSEGLAIRKDGRRYVSFENVHRVWAYLTPERAAQMPRPWALSDFPPNSSFEALAVDDRNRLYVIPERSGMLTRPFPVFRYDNGKWTTPFGIPRRDNFLPVGADIGPDGRLYLLERVFTGFSFQSRVRRFDLGETALTNEAELFRSSFGQHGNLEGLAVWRDQAGHMRLLMIADDNYHFLQRTEFVEYVVQE</sequence>
<protein>
    <recommendedName>
        <fullName evidence="2">Phytase-like domain-containing protein</fullName>
    </recommendedName>
</protein>